<gene>
    <name evidence="3" type="ORF">OXX778_LOCUS5348</name>
</gene>
<reference evidence="3" key="1">
    <citation type="submission" date="2021-02" db="EMBL/GenBank/DDBJ databases">
        <authorList>
            <person name="Nowell W R."/>
        </authorList>
    </citation>
    <scope>NUCLEOTIDE SEQUENCE</scope>
    <source>
        <strain evidence="3">Ploen Becks lab</strain>
    </source>
</reference>
<accession>A0A813RC07</accession>
<dbReference type="InterPro" id="IPR000477">
    <property type="entry name" value="RT_dom"/>
</dbReference>
<keyword evidence="1" id="KW-0175">Coiled coil</keyword>
<dbReference type="OrthoDB" id="425681at2759"/>
<dbReference type="InterPro" id="IPR043502">
    <property type="entry name" value="DNA/RNA_pol_sf"/>
</dbReference>
<name>A0A813RC07_9BILA</name>
<dbReference type="PANTHER" id="PTHR47027">
    <property type="entry name" value="REVERSE TRANSCRIPTASE DOMAIN-CONTAINING PROTEIN"/>
    <property type="match status" value="1"/>
</dbReference>
<evidence type="ECO:0000313" key="3">
    <source>
        <dbReference type="EMBL" id="CAF0778861.1"/>
    </source>
</evidence>
<dbReference type="AlphaFoldDB" id="A0A813RC07"/>
<evidence type="ECO:0000259" key="2">
    <source>
        <dbReference type="PROSITE" id="PS50878"/>
    </source>
</evidence>
<sequence length="370" mass="43350">MIKYGYSPEIILSLINYYKESYMMVNRNGDFSKAFQSLIGVKQGGRASPSLFSIYLEEVLSEITAQKAGVKLSQIKIDVIAYADDIVVFSNTKKGLQELLNTIADFGRKYEIKFNPDKTLYMIFNNHIKRTVKECNEDRWQGELELDGKAIQKVKVFKYLGFDINDENNDHDHIENRKKAAQKALSKLKNLDILTERTNPFLKGHLYKTYVMPVLTYGFEVLQLKKTVINDIERYENNLIRNIYGIPKRCKMTNLKLINNLSITNNRIKRTQVDFFVRLLENDYTKKIIKELLSYSSNGNYVNGILDLLNNENLDIVQKCKAYNYFLDEEHKTNRKNNIVYDNLRKIFTENNGNSQHIYNLLRFDNEIYK</sequence>
<organism evidence="3 4">
    <name type="scientific">Brachionus calyciflorus</name>
    <dbReference type="NCBI Taxonomy" id="104777"/>
    <lineage>
        <taxon>Eukaryota</taxon>
        <taxon>Metazoa</taxon>
        <taxon>Spiralia</taxon>
        <taxon>Gnathifera</taxon>
        <taxon>Rotifera</taxon>
        <taxon>Eurotatoria</taxon>
        <taxon>Monogononta</taxon>
        <taxon>Pseudotrocha</taxon>
        <taxon>Ploima</taxon>
        <taxon>Brachionidae</taxon>
        <taxon>Brachionus</taxon>
    </lineage>
</organism>
<dbReference type="EMBL" id="CAJNOC010000577">
    <property type="protein sequence ID" value="CAF0778861.1"/>
    <property type="molecule type" value="Genomic_DNA"/>
</dbReference>
<feature type="domain" description="Reverse transcriptase" evidence="2">
    <location>
        <begin position="1"/>
        <end position="164"/>
    </location>
</feature>
<dbReference type="PROSITE" id="PS50878">
    <property type="entry name" value="RT_POL"/>
    <property type="match status" value="1"/>
</dbReference>
<dbReference type="SUPFAM" id="SSF56672">
    <property type="entry name" value="DNA/RNA polymerases"/>
    <property type="match status" value="1"/>
</dbReference>
<feature type="coiled-coil region" evidence="1">
    <location>
        <begin position="164"/>
        <end position="191"/>
    </location>
</feature>
<evidence type="ECO:0000313" key="4">
    <source>
        <dbReference type="Proteomes" id="UP000663879"/>
    </source>
</evidence>
<dbReference type="Proteomes" id="UP000663879">
    <property type="component" value="Unassembled WGS sequence"/>
</dbReference>
<keyword evidence="4" id="KW-1185">Reference proteome</keyword>
<proteinExistence type="predicted"/>
<comment type="caution">
    <text evidence="3">The sequence shown here is derived from an EMBL/GenBank/DDBJ whole genome shotgun (WGS) entry which is preliminary data.</text>
</comment>
<protein>
    <recommendedName>
        <fullName evidence="2">Reverse transcriptase domain-containing protein</fullName>
    </recommendedName>
</protein>
<dbReference type="PANTHER" id="PTHR47027:SF20">
    <property type="entry name" value="REVERSE TRANSCRIPTASE-LIKE PROTEIN WITH RNA-DIRECTED DNA POLYMERASE DOMAIN"/>
    <property type="match status" value="1"/>
</dbReference>
<dbReference type="Pfam" id="PF00078">
    <property type="entry name" value="RVT_1"/>
    <property type="match status" value="1"/>
</dbReference>
<evidence type="ECO:0000256" key="1">
    <source>
        <dbReference type="SAM" id="Coils"/>
    </source>
</evidence>
<dbReference type="InterPro" id="IPR043128">
    <property type="entry name" value="Rev_trsase/Diguanyl_cyclase"/>
</dbReference>
<dbReference type="Gene3D" id="3.30.70.270">
    <property type="match status" value="1"/>
</dbReference>